<reference evidence="1 2" key="2">
    <citation type="submission" date="2019-08" db="EMBL/GenBank/DDBJ databases">
        <title>Tsukamurella conjunctivitidis sp. nov., Tsukamurella assacharolytica sp. nov. and Tsukamurella sputae sp. nov. isolated from patients with conjunctivitis, bacteraemia (lymphoma) and respiratory infection (sputum) in Hong Kong.</title>
        <authorList>
            <person name="Fok K.M.N."/>
            <person name="Fong J.Y.H."/>
        </authorList>
    </citation>
    <scope>NUCLEOTIDE SEQUENCE [LARGE SCALE GENOMIC DNA]</scope>
    <source>
        <strain evidence="1 2">HKU70</strain>
    </source>
</reference>
<organism evidence="1 2">
    <name type="scientific">Tsukamurella sputi</name>
    <dbReference type="NCBI Taxonomy" id="2591848"/>
    <lineage>
        <taxon>Bacteria</taxon>
        <taxon>Bacillati</taxon>
        <taxon>Actinomycetota</taxon>
        <taxon>Actinomycetes</taxon>
        <taxon>Mycobacteriales</taxon>
        <taxon>Tsukamurellaceae</taxon>
        <taxon>Tsukamurella</taxon>
    </lineage>
</organism>
<dbReference type="OrthoDB" id="9809549at2"/>
<keyword evidence="2" id="KW-1185">Reference proteome</keyword>
<dbReference type="EMBL" id="VIGV01000002">
    <property type="protein sequence ID" value="TWS24672.1"/>
    <property type="molecule type" value="Genomic_DNA"/>
</dbReference>
<gene>
    <name evidence="1" type="ORF">FK268_05325</name>
</gene>
<accession>A0A5C5RPU1</accession>
<dbReference type="RefSeq" id="WP_146431963.1">
    <property type="nucleotide sequence ID" value="NZ_VIGV01000002.1"/>
</dbReference>
<dbReference type="PANTHER" id="PTHR43265">
    <property type="entry name" value="ESTERASE ESTD"/>
    <property type="match status" value="1"/>
</dbReference>
<evidence type="ECO:0000313" key="2">
    <source>
        <dbReference type="Proteomes" id="UP000319792"/>
    </source>
</evidence>
<reference evidence="1 2" key="1">
    <citation type="submission" date="2019-06" db="EMBL/GenBank/DDBJ databases">
        <authorList>
            <person name="Teng J.L.L."/>
            <person name="Lee H.H."/>
            <person name="Lau S.K.P."/>
            <person name="Woo P.C.Y."/>
        </authorList>
    </citation>
    <scope>NUCLEOTIDE SEQUENCE [LARGE SCALE GENOMIC DNA]</scope>
    <source>
        <strain evidence="1 2">HKU70</strain>
    </source>
</reference>
<keyword evidence="1" id="KW-0378">Hydrolase</keyword>
<sequence length="325" mass="33824">MRSHDVSWQVDGIAVHGTVGLPDGPGPFPGVVLVAGSGPTDRDWNSPLLPGSNGSGRLLAEALAAAGFATVRYDKRASGPHVREVMPVLIGRMSMRSHLDELDGAVAALAGRPEVDATRMVGLGNSEGTLHLMNRALARTVPRFAGLVLTGAPGRSVGAVARTQIGAQVAGLADGEAILRAYDEAVARFRDGEPARPDPALPEGIRTLVESLETPANLLFARELWSADGAALLAGLDLPVLVVIGGKDVQVDPVLDGGPLERAAVGRDVRFAYPADADHVLKHENASRADLVPGVVAGAYNAEGRELDAEAVASIVGWLRERLAK</sequence>
<name>A0A5C5RPU1_9ACTN</name>
<dbReference type="Gene3D" id="3.40.50.1820">
    <property type="entry name" value="alpha/beta hydrolase"/>
    <property type="match status" value="1"/>
</dbReference>
<dbReference type="AlphaFoldDB" id="A0A5C5RPU1"/>
<dbReference type="SUPFAM" id="SSF53474">
    <property type="entry name" value="alpha/beta-Hydrolases"/>
    <property type="match status" value="1"/>
</dbReference>
<dbReference type="GO" id="GO:0052689">
    <property type="term" value="F:carboxylic ester hydrolase activity"/>
    <property type="evidence" value="ECO:0007669"/>
    <property type="project" value="TreeGrafter"/>
</dbReference>
<dbReference type="Proteomes" id="UP000319792">
    <property type="component" value="Unassembled WGS sequence"/>
</dbReference>
<comment type="caution">
    <text evidence="1">The sequence shown here is derived from an EMBL/GenBank/DDBJ whole genome shotgun (WGS) entry which is preliminary data.</text>
</comment>
<evidence type="ECO:0000313" key="1">
    <source>
        <dbReference type="EMBL" id="TWS24672.1"/>
    </source>
</evidence>
<protein>
    <submittedName>
        <fullName evidence="1">Alpha/beta hydrolase</fullName>
    </submittedName>
</protein>
<proteinExistence type="predicted"/>
<dbReference type="PANTHER" id="PTHR43265:SF1">
    <property type="entry name" value="ESTERASE ESTD"/>
    <property type="match status" value="1"/>
</dbReference>
<dbReference type="InterPro" id="IPR053145">
    <property type="entry name" value="AB_hydrolase_Est10"/>
</dbReference>
<dbReference type="InterPro" id="IPR029058">
    <property type="entry name" value="AB_hydrolase_fold"/>
</dbReference>